<dbReference type="InParanoid" id="G8YCU0"/>
<evidence type="ECO:0000256" key="9">
    <source>
        <dbReference type="ARBA" id="ARBA00022824"/>
    </source>
</evidence>
<evidence type="ECO:0000256" key="12">
    <source>
        <dbReference type="ARBA" id="ARBA00025399"/>
    </source>
</evidence>
<keyword evidence="15" id="KW-1185">Reference proteome</keyword>
<keyword evidence="7 13" id="KW-0808">Transferase</keyword>
<evidence type="ECO:0000313" key="14">
    <source>
        <dbReference type="EMBL" id="CCE82771.1"/>
    </source>
</evidence>
<comment type="similarity">
    <text evidence="3 13">Belongs to the PIGM family.</text>
</comment>
<feature type="transmembrane region" description="Helical" evidence="13">
    <location>
        <begin position="161"/>
        <end position="189"/>
    </location>
</feature>
<reference evidence="14 15" key="1">
    <citation type="journal article" date="2012" name="G3 (Bethesda)">
        <title>Pichia sorbitophila, an interspecies yeast hybrid reveals early steps of genome resolution following polyploidization.</title>
        <authorList>
            <person name="Leh Louis V."/>
            <person name="Despons L."/>
            <person name="Friedrich A."/>
            <person name="Martin T."/>
            <person name="Durrens P."/>
            <person name="Casaregola S."/>
            <person name="Neuveglise C."/>
            <person name="Fairhead C."/>
            <person name="Marck C."/>
            <person name="Cruz J.A."/>
            <person name="Straub M.L."/>
            <person name="Kugler V."/>
            <person name="Sacerdot C."/>
            <person name="Uzunov Z."/>
            <person name="Thierry A."/>
            <person name="Weiss S."/>
            <person name="Bleykasten C."/>
            <person name="De Montigny J."/>
            <person name="Jacques N."/>
            <person name="Jung P."/>
            <person name="Lemaire M."/>
            <person name="Mallet S."/>
            <person name="Morel G."/>
            <person name="Richard G.F."/>
            <person name="Sarkar A."/>
            <person name="Savel G."/>
            <person name="Schacherer J."/>
            <person name="Seret M.L."/>
            <person name="Talla E."/>
            <person name="Samson G."/>
            <person name="Jubin C."/>
            <person name="Poulain J."/>
            <person name="Vacherie B."/>
            <person name="Barbe V."/>
            <person name="Pelletier E."/>
            <person name="Sherman D.J."/>
            <person name="Westhof E."/>
            <person name="Weissenbach J."/>
            <person name="Baret P.V."/>
            <person name="Wincker P."/>
            <person name="Gaillardin C."/>
            <person name="Dujon B."/>
            <person name="Souciet J.L."/>
        </authorList>
    </citation>
    <scope>NUCLEOTIDE SEQUENCE [LARGE SCALE GENOMIC DNA]</scope>
    <source>
        <strain evidence="15">ATCC MYA-4447 / BCRC 22081 / CBS 7064 / NBRC 10061 / NRRL Y-12695</strain>
    </source>
</reference>
<keyword evidence="9 13" id="KW-0256">Endoplasmic reticulum</keyword>
<keyword evidence="8 13" id="KW-0812">Transmembrane</keyword>
<evidence type="ECO:0000256" key="13">
    <source>
        <dbReference type="RuleBase" id="RU365064"/>
    </source>
</evidence>
<feature type="transmembrane region" description="Helical" evidence="13">
    <location>
        <begin position="353"/>
        <end position="373"/>
    </location>
</feature>
<keyword evidence="10 13" id="KW-1133">Transmembrane helix</keyword>
<evidence type="ECO:0000256" key="11">
    <source>
        <dbReference type="ARBA" id="ARBA00023136"/>
    </source>
</evidence>
<feature type="transmembrane region" description="Helical" evidence="13">
    <location>
        <begin position="282"/>
        <end position="300"/>
    </location>
</feature>
<evidence type="ECO:0000256" key="8">
    <source>
        <dbReference type="ARBA" id="ARBA00022692"/>
    </source>
</evidence>
<evidence type="ECO:0000256" key="1">
    <source>
        <dbReference type="ARBA" id="ARBA00004477"/>
    </source>
</evidence>
<keyword evidence="11 13" id="KW-0472">Membrane</keyword>
<protein>
    <recommendedName>
        <fullName evidence="4 13">GPI mannosyltransferase 1</fullName>
        <ecNumber evidence="13">2.4.1.-</ecNumber>
    </recommendedName>
    <alternativeName>
        <fullName evidence="13">GPI mannosyltransferase I</fullName>
    </alternativeName>
</protein>
<feature type="transmembrane region" description="Helical" evidence="13">
    <location>
        <begin position="385"/>
        <end position="404"/>
    </location>
</feature>
<comment type="pathway">
    <text evidence="2 13">Glycolipid biosynthesis; glycosylphosphatidylinositol-anchor biosynthesis.</text>
</comment>
<keyword evidence="5 13" id="KW-0337">GPI-anchor biosynthesis</keyword>
<dbReference type="HOGENOM" id="CLU_024220_1_0_1"/>
<dbReference type="GO" id="GO:0051751">
    <property type="term" value="F:alpha-1,4-mannosyltransferase activity"/>
    <property type="evidence" value="ECO:0007669"/>
    <property type="project" value="InterPro"/>
</dbReference>
<dbReference type="Pfam" id="PF05007">
    <property type="entry name" value="Mannosyl_trans"/>
    <property type="match status" value="1"/>
</dbReference>
<dbReference type="OMA" id="LINCWIL"/>
<feature type="transmembrane region" description="Helical" evidence="13">
    <location>
        <begin position="7"/>
        <end position="26"/>
    </location>
</feature>
<sequence>MKQITFTQLIVLSVFTRVGFFIFGLYQDAYLLVKYTDIDYLVFSDAARYVANRISPYMRETYRYTPFLAWLLVPNSWDGIWYNFGKLVFMLSDIITGAIILSLLKTIFSGKNISQNKILLFSSLWLLNPMVITISTRGSSESILTVLIMSSAYFLLGKQNYFLSALFMGAAIHLKLYPIIYLASVFIFLSDKGPLFFKVPFICNVNKHNLLYAAVTLCVTAVLNLIMYQIYGYEFLENAFLYHFKRLDHRHNFSVYNIVLYYISTIGAQSSLKGIIFPLEKLAFVPQFFISIVAIPIVFAKKDLMSCFFLQTFAFVTFNKVITSQYFIWYIIFIPHILARLSHAERWRRHRGLLNLLLWLLSQSCWLYFAYQLEFQGRSTFDKGLIYSSFFFFLSNCKIIGNLIEDISSCIFP</sequence>
<evidence type="ECO:0000256" key="6">
    <source>
        <dbReference type="ARBA" id="ARBA00022676"/>
    </source>
</evidence>
<dbReference type="PANTHER" id="PTHR12886:SF0">
    <property type="entry name" value="GPI MANNOSYLTRANSFERASE 1"/>
    <property type="match status" value="1"/>
</dbReference>
<dbReference type="Proteomes" id="UP000005222">
    <property type="component" value="Chromosome J"/>
</dbReference>
<feature type="transmembrane region" description="Helical" evidence="13">
    <location>
        <begin position="125"/>
        <end position="155"/>
    </location>
</feature>
<evidence type="ECO:0000256" key="3">
    <source>
        <dbReference type="ARBA" id="ARBA00011071"/>
    </source>
</evidence>
<evidence type="ECO:0000256" key="10">
    <source>
        <dbReference type="ARBA" id="ARBA00022989"/>
    </source>
</evidence>
<dbReference type="FunCoup" id="G8YCU0">
    <property type="interactions" value="981"/>
</dbReference>
<accession>G8YCU0</accession>
<dbReference type="UniPathway" id="UPA00196"/>
<dbReference type="EC" id="2.4.1.-" evidence="13"/>
<evidence type="ECO:0000256" key="4">
    <source>
        <dbReference type="ARBA" id="ARBA00013797"/>
    </source>
</evidence>
<feature type="transmembrane region" description="Helical" evidence="13">
    <location>
        <begin position="251"/>
        <end position="270"/>
    </location>
</feature>
<dbReference type="PANTHER" id="PTHR12886">
    <property type="entry name" value="PIG-M MANNOSYLTRANSFERASE"/>
    <property type="match status" value="1"/>
</dbReference>
<keyword evidence="6 13" id="KW-0328">Glycosyltransferase</keyword>
<dbReference type="EMBL" id="FO082050">
    <property type="protein sequence ID" value="CCE82771.1"/>
    <property type="molecule type" value="Genomic_DNA"/>
</dbReference>
<evidence type="ECO:0000256" key="5">
    <source>
        <dbReference type="ARBA" id="ARBA00022502"/>
    </source>
</evidence>
<evidence type="ECO:0000313" key="15">
    <source>
        <dbReference type="Proteomes" id="UP000005222"/>
    </source>
</evidence>
<dbReference type="STRING" id="559304.G8YCU0"/>
<name>G8YCU0_PICSO</name>
<dbReference type="GO" id="GO:1990529">
    <property type="term" value="C:glycosylphosphatidylinositol-mannosyltransferase I complex"/>
    <property type="evidence" value="ECO:0007669"/>
    <property type="project" value="TreeGrafter"/>
</dbReference>
<organism evidence="14 15">
    <name type="scientific">Pichia sorbitophila (strain ATCC MYA-4447 / BCRC 22081 / CBS 7064 / NBRC 10061 / NRRL Y-12695)</name>
    <name type="common">Hybrid yeast</name>
    <dbReference type="NCBI Taxonomy" id="559304"/>
    <lineage>
        <taxon>Eukaryota</taxon>
        <taxon>Fungi</taxon>
        <taxon>Dikarya</taxon>
        <taxon>Ascomycota</taxon>
        <taxon>Saccharomycotina</taxon>
        <taxon>Pichiomycetes</taxon>
        <taxon>Debaryomycetaceae</taxon>
        <taxon>Millerozyma</taxon>
    </lineage>
</organism>
<dbReference type="eggNOG" id="KOG3893">
    <property type="taxonomic scope" value="Eukaryota"/>
</dbReference>
<dbReference type="GO" id="GO:0006506">
    <property type="term" value="P:GPI anchor biosynthetic process"/>
    <property type="evidence" value="ECO:0007669"/>
    <property type="project" value="UniProtKB-UniPathway"/>
</dbReference>
<dbReference type="GO" id="GO:0005789">
    <property type="term" value="C:endoplasmic reticulum membrane"/>
    <property type="evidence" value="ECO:0007669"/>
    <property type="project" value="UniProtKB-SubCell"/>
</dbReference>
<feature type="transmembrane region" description="Helical" evidence="13">
    <location>
        <begin position="312"/>
        <end position="332"/>
    </location>
</feature>
<evidence type="ECO:0000256" key="7">
    <source>
        <dbReference type="ARBA" id="ARBA00022679"/>
    </source>
</evidence>
<dbReference type="AlphaFoldDB" id="G8YCU0"/>
<dbReference type="InterPro" id="IPR007704">
    <property type="entry name" value="PIG-M"/>
</dbReference>
<evidence type="ECO:0000256" key="2">
    <source>
        <dbReference type="ARBA" id="ARBA00004687"/>
    </source>
</evidence>
<comment type="subcellular location">
    <subcellularLocation>
        <location evidence="1 13">Endoplasmic reticulum membrane</location>
        <topology evidence="1 13">Multi-pass membrane protein</topology>
    </subcellularLocation>
</comment>
<feature type="transmembrane region" description="Helical" evidence="13">
    <location>
        <begin position="80"/>
        <end position="104"/>
    </location>
</feature>
<comment type="function">
    <text evidence="12 13">Mannosyltransferase involved in glycosylphosphatidylinositol-anchor biosynthesis. Transfers the first alpha-1,4-mannose to GlcN-acyl-PI during GPI precursor assembly. Required for cell wall integrity.</text>
</comment>
<proteinExistence type="inferred from homology"/>
<feature type="transmembrane region" description="Helical" evidence="13">
    <location>
        <begin position="210"/>
        <end position="231"/>
    </location>
</feature>
<dbReference type="OrthoDB" id="1741594at2759"/>
<gene>
    <name evidence="14" type="primary">Piso0_002517</name>
    <name evidence="14" type="ORF">GNLVRS01_PISO0J13715g</name>
</gene>
<dbReference type="GO" id="GO:0004376">
    <property type="term" value="F:GPI mannosyltransferase activity"/>
    <property type="evidence" value="ECO:0007669"/>
    <property type="project" value="InterPro"/>
</dbReference>